<dbReference type="GO" id="GO:0007160">
    <property type="term" value="P:cell-matrix adhesion"/>
    <property type="evidence" value="ECO:0007669"/>
    <property type="project" value="InterPro"/>
</dbReference>
<evidence type="ECO:0000256" key="1">
    <source>
        <dbReference type="ARBA" id="ARBA00004370"/>
    </source>
</evidence>
<dbReference type="PROSITE" id="PS50856">
    <property type="entry name" value="AMOP"/>
    <property type="match status" value="1"/>
</dbReference>
<dbReference type="InterPro" id="IPR003886">
    <property type="entry name" value="NIDO_dom"/>
</dbReference>
<organism evidence="8 9">
    <name type="scientific">Amphimedon queenslandica</name>
    <name type="common">Sponge</name>
    <dbReference type="NCBI Taxonomy" id="400682"/>
    <lineage>
        <taxon>Eukaryota</taxon>
        <taxon>Metazoa</taxon>
        <taxon>Porifera</taxon>
        <taxon>Demospongiae</taxon>
        <taxon>Heteroscleromorpha</taxon>
        <taxon>Haplosclerida</taxon>
        <taxon>Niphatidae</taxon>
        <taxon>Amphimedon</taxon>
    </lineage>
</organism>
<proteinExistence type="predicted"/>
<dbReference type="InterPro" id="IPR001846">
    <property type="entry name" value="VWF_type-D"/>
</dbReference>
<keyword evidence="5" id="KW-1015">Disulfide bond</keyword>
<dbReference type="EnsemblMetazoa" id="XM_019993577.1">
    <property type="protein sequence ID" value="XP_019849136.1"/>
    <property type="gene ID" value="LOC109580439"/>
</dbReference>
<evidence type="ECO:0000259" key="7">
    <source>
        <dbReference type="PROSITE" id="PS51233"/>
    </source>
</evidence>
<evidence type="ECO:0000256" key="4">
    <source>
        <dbReference type="ARBA" id="ARBA00023136"/>
    </source>
</evidence>
<comment type="subcellular location">
    <subcellularLocation>
        <location evidence="1">Membrane</location>
    </subcellularLocation>
</comment>
<evidence type="ECO:0000256" key="3">
    <source>
        <dbReference type="ARBA" id="ARBA00022989"/>
    </source>
</evidence>
<sequence>MLLIEWSAARPYPQGVFSDPFFDLHNTFQAVLTTDGTETHVIYIYKCGDIMWDTYHSTSVVGYNIRGFFFENSLGSGTPGGLLRFGCGDNADFTNILYSFSSDNNPAEAACLEAYRNDQDLREIGTFEASFAHTCPCSINQAWFDRRFRFLQFHRAERVACYINRFPSTYQSMCCYDFNFFRNSFRALITQGPFSSHVFRFHPQFSRSNYLTFDERFHSLCCIVSQNCELFRERRPIKTCTGYRPPIRSWFWGDPHITTLDEGSYTFNGLGEYVLLRTNSEDFEVQARTKLAAPNTTATVFSAIAVSDSNRSSTVEVRIDEMDPNEFVVLYNGSDMSANLTSVNDTLEFTTVTVTRETTELISIALSSGVGVNVTLRLAILSVTLNVPQSYMGNTTGLLGNFDQDNTNDFTSRNGTMISSNSTDANIFMFGQTWQLLSNEESLFTYLNGQI</sequence>
<evidence type="ECO:0000313" key="8">
    <source>
        <dbReference type="EnsemblMetazoa" id="XP_019849136.1"/>
    </source>
</evidence>
<reference evidence="8" key="2">
    <citation type="submission" date="2024-06" db="UniProtKB">
        <authorList>
            <consortium name="EnsemblMetazoa"/>
        </authorList>
    </citation>
    <scope>IDENTIFICATION</scope>
</reference>
<dbReference type="RefSeq" id="XP_019849136.1">
    <property type="nucleotide sequence ID" value="XM_019993577.1"/>
</dbReference>
<dbReference type="PANTHER" id="PTHR13802">
    <property type="entry name" value="MUCIN 4-RELATED"/>
    <property type="match status" value="1"/>
</dbReference>
<dbReference type="GO" id="GO:0016020">
    <property type="term" value="C:membrane"/>
    <property type="evidence" value="ECO:0007669"/>
    <property type="project" value="UniProtKB-SubCell"/>
</dbReference>
<evidence type="ECO:0000259" key="6">
    <source>
        <dbReference type="PROSITE" id="PS50856"/>
    </source>
</evidence>
<dbReference type="Pfam" id="PF06119">
    <property type="entry name" value="NIDO"/>
    <property type="match status" value="1"/>
</dbReference>
<evidence type="ECO:0000256" key="2">
    <source>
        <dbReference type="ARBA" id="ARBA00022692"/>
    </source>
</evidence>
<reference evidence="9" key="1">
    <citation type="journal article" date="2010" name="Nature">
        <title>The Amphimedon queenslandica genome and the evolution of animal complexity.</title>
        <authorList>
            <person name="Srivastava M."/>
            <person name="Simakov O."/>
            <person name="Chapman J."/>
            <person name="Fahey B."/>
            <person name="Gauthier M.E."/>
            <person name="Mitros T."/>
            <person name="Richards G.S."/>
            <person name="Conaco C."/>
            <person name="Dacre M."/>
            <person name="Hellsten U."/>
            <person name="Larroux C."/>
            <person name="Putnam N.H."/>
            <person name="Stanke M."/>
            <person name="Adamska M."/>
            <person name="Darling A."/>
            <person name="Degnan S.M."/>
            <person name="Oakley T.H."/>
            <person name="Plachetzki D.C."/>
            <person name="Zhai Y."/>
            <person name="Adamski M."/>
            <person name="Calcino A."/>
            <person name="Cummins S.F."/>
            <person name="Goodstein D.M."/>
            <person name="Harris C."/>
            <person name="Jackson D.J."/>
            <person name="Leys S.P."/>
            <person name="Shu S."/>
            <person name="Woodcroft B.J."/>
            <person name="Vervoort M."/>
            <person name="Kosik K.S."/>
            <person name="Manning G."/>
            <person name="Degnan B.M."/>
            <person name="Rokhsar D.S."/>
        </authorList>
    </citation>
    <scope>NUCLEOTIDE SEQUENCE [LARGE SCALE GENOMIC DNA]</scope>
</reference>
<dbReference type="Proteomes" id="UP000007879">
    <property type="component" value="Unassembled WGS sequence"/>
</dbReference>
<protein>
    <recommendedName>
        <fullName evidence="10">VWFD domain-containing protein</fullName>
    </recommendedName>
</protein>
<dbReference type="AlphaFoldDB" id="A0AAN0IXG0"/>
<name>A0AAN0IXG0_AMPQE</name>
<feature type="domain" description="AMOP" evidence="6">
    <location>
        <begin position="103"/>
        <end position="235"/>
    </location>
</feature>
<dbReference type="PANTHER" id="PTHR13802:SF52">
    <property type="entry name" value="MUCIN-4"/>
    <property type="match status" value="1"/>
</dbReference>
<dbReference type="InterPro" id="IPR005533">
    <property type="entry name" value="AMOP_dom"/>
</dbReference>
<dbReference type="SMART" id="SM00216">
    <property type="entry name" value="VWD"/>
    <property type="match status" value="1"/>
</dbReference>
<keyword evidence="3" id="KW-1133">Transmembrane helix</keyword>
<keyword evidence="4" id="KW-0472">Membrane</keyword>
<accession>A0AAN0IXG0</accession>
<dbReference type="PROSITE" id="PS51233">
    <property type="entry name" value="VWFD"/>
    <property type="match status" value="1"/>
</dbReference>
<dbReference type="InterPro" id="IPR051495">
    <property type="entry name" value="Epithelial_Barrier/Signaling"/>
</dbReference>
<keyword evidence="2" id="KW-0812">Transmembrane</keyword>
<keyword evidence="9" id="KW-1185">Reference proteome</keyword>
<dbReference type="Pfam" id="PF00094">
    <property type="entry name" value="VWD"/>
    <property type="match status" value="1"/>
</dbReference>
<feature type="domain" description="VWFD" evidence="7">
    <location>
        <begin position="247"/>
        <end position="443"/>
    </location>
</feature>
<evidence type="ECO:0008006" key="10">
    <source>
        <dbReference type="Google" id="ProtNLM"/>
    </source>
</evidence>
<dbReference type="GeneID" id="109580439"/>
<evidence type="ECO:0000313" key="9">
    <source>
        <dbReference type="Proteomes" id="UP000007879"/>
    </source>
</evidence>
<dbReference type="KEGG" id="aqu:109580439"/>
<evidence type="ECO:0000256" key="5">
    <source>
        <dbReference type="ARBA" id="ARBA00023157"/>
    </source>
</evidence>